<proteinExistence type="predicted"/>
<sequence>MASTASIGARLERLPISSFHRYVIWVLAFAFFFELGDINTLSYTAPAIEKAWNLQLSAIGNVTSATFLGMFLGASVIGYVSDRIGRKRSLIFTILVYSVFSLLNAFAMNMTMLFVTRLVTGFGLSAMTVVGITYISEVFPAKKRGTYQGLIMTIGLCGIPITAYVARFLVPVAPWGWRFVYIWGALGFIFAILAGRMYESPRWYENRGRLDDAATVMTAIESRVESERGPLPDPVERVEPTVSRRGYGELFNGKYLGRTVVLLVVWILQTLGFYGFMSWVPTLLVAHGFSLVHSLAWSSAMSIGAVPGAFIAYLVSDRLDRKWLVVIFAIAISICGLLYGLTFQTAIIVVFGFLVAMFLQTFAPLLYAYTPELYPTEVRNSGSGLVYGVGRLANVFGPMIVVAIYNNHGYQSVFIYIAAAWILLAIVTAWFGPRTKGRMLEILNSSEVESQM</sequence>
<keyword evidence="9" id="KW-1185">Reference proteome</keyword>
<feature type="transmembrane region" description="Helical" evidence="6">
    <location>
        <begin position="255"/>
        <end position="276"/>
    </location>
</feature>
<evidence type="ECO:0000256" key="1">
    <source>
        <dbReference type="ARBA" id="ARBA00004651"/>
    </source>
</evidence>
<dbReference type="AlphaFoldDB" id="A0A4R8LLT4"/>
<evidence type="ECO:0000256" key="3">
    <source>
        <dbReference type="ARBA" id="ARBA00022692"/>
    </source>
</evidence>
<protein>
    <submittedName>
        <fullName evidence="8">Putative MFS transporter</fullName>
    </submittedName>
</protein>
<dbReference type="Gene3D" id="1.20.1250.20">
    <property type="entry name" value="MFS general substrate transporter like domains"/>
    <property type="match status" value="1"/>
</dbReference>
<dbReference type="InterPro" id="IPR005829">
    <property type="entry name" value="Sugar_transporter_CS"/>
</dbReference>
<feature type="transmembrane region" description="Helical" evidence="6">
    <location>
        <begin position="389"/>
        <end position="407"/>
    </location>
</feature>
<organism evidence="8 9">
    <name type="scientific">Alicyclobacillus sacchari</name>
    <dbReference type="NCBI Taxonomy" id="392010"/>
    <lineage>
        <taxon>Bacteria</taxon>
        <taxon>Bacillati</taxon>
        <taxon>Bacillota</taxon>
        <taxon>Bacilli</taxon>
        <taxon>Bacillales</taxon>
        <taxon>Alicyclobacillaceae</taxon>
        <taxon>Alicyclobacillus</taxon>
    </lineage>
</organism>
<comment type="subcellular location">
    <subcellularLocation>
        <location evidence="1">Cell membrane</location>
        <topology evidence="1">Multi-pass membrane protein</topology>
    </subcellularLocation>
</comment>
<evidence type="ECO:0000256" key="5">
    <source>
        <dbReference type="ARBA" id="ARBA00023136"/>
    </source>
</evidence>
<evidence type="ECO:0000256" key="4">
    <source>
        <dbReference type="ARBA" id="ARBA00022989"/>
    </source>
</evidence>
<dbReference type="PANTHER" id="PTHR23508">
    <property type="entry name" value="CARBOXYLIC ACID TRANSPORTER PROTEIN HOMOLOG"/>
    <property type="match status" value="1"/>
</dbReference>
<keyword evidence="4 6" id="KW-1133">Transmembrane helix</keyword>
<evidence type="ECO:0000259" key="7">
    <source>
        <dbReference type="PROSITE" id="PS50850"/>
    </source>
</evidence>
<evidence type="ECO:0000256" key="2">
    <source>
        <dbReference type="ARBA" id="ARBA00022448"/>
    </source>
</evidence>
<feature type="domain" description="Major facilitator superfamily (MFS) profile" evidence="7">
    <location>
        <begin position="23"/>
        <end position="436"/>
    </location>
</feature>
<dbReference type="PROSITE" id="PS00216">
    <property type="entry name" value="SUGAR_TRANSPORT_1"/>
    <property type="match status" value="1"/>
</dbReference>
<keyword evidence="3 6" id="KW-0812">Transmembrane</keyword>
<dbReference type="PANTHER" id="PTHR23508:SF10">
    <property type="entry name" value="CARBOXYLIC ACID TRANSPORTER PROTEIN HOMOLOG"/>
    <property type="match status" value="1"/>
</dbReference>
<gene>
    <name evidence="8" type="ORF">C7445_11041</name>
</gene>
<feature type="transmembrane region" description="Helical" evidence="6">
    <location>
        <begin position="323"/>
        <end position="341"/>
    </location>
</feature>
<dbReference type="SUPFAM" id="SSF103473">
    <property type="entry name" value="MFS general substrate transporter"/>
    <property type="match status" value="1"/>
</dbReference>
<dbReference type="PROSITE" id="PS50850">
    <property type="entry name" value="MFS"/>
    <property type="match status" value="1"/>
</dbReference>
<feature type="transmembrane region" description="Helical" evidence="6">
    <location>
        <begin position="296"/>
        <end position="316"/>
    </location>
</feature>
<feature type="transmembrane region" description="Helical" evidence="6">
    <location>
        <begin position="175"/>
        <end position="194"/>
    </location>
</feature>
<dbReference type="EMBL" id="SORF01000010">
    <property type="protein sequence ID" value="TDY43997.1"/>
    <property type="molecule type" value="Genomic_DNA"/>
</dbReference>
<dbReference type="InterPro" id="IPR005828">
    <property type="entry name" value="MFS_sugar_transport-like"/>
</dbReference>
<feature type="transmembrane region" description="Helical" evidence="6">
    <location>
        <begin position="56"/>
        <end position="77"/>
    </location>
</feature>
<dbReference type="Proteomes" id="UP000294581">
    <property type="component" value="Unassembled WGS sequence"/>
</dbReference>
<dbReference type="OrthoDB" id="9787026at2"/>
<comment type="caution">
    <text evidence="8">The sequence shown here is derived from an EMBL/GenBank/DDBJ whole genome shotgun (WGS) entry which is preliminary data.</text>
</comment>
<dbReference type="InterPro" id="IPR036259">
    <property type="entry name" value="MFS_trans_sf"/>
</dbReference>
<accession>A0A4R8LLT4</accession>
<evidence type="ECO:0000313" key="8">
    <source>
        <dbReference type="EMBL" id="TDY43997.1"/>
    </source>
</evidence>
<dbReference type="Pfam" id="PF00083">
    <property type="entry name" value="Sugar_tr"/>
    <property type="match status" value="1"/>
</dbReference>
<feature type="transmembrane region" description="Helical" evidence="6">
    <location>
        <begin position="413"/>
        <end position="432"/>
    </location>
</feature>
<feature type="transmembrane region" description="Helical" evidence="6">
    <location>
        <begin position="19"/>
        <end position="36"/>
    </location>
</feature>
<dbReference type="CDD" id="cd17316">
    <property type="entry name" value="MFS_SV2_like"/>
    <property type="match status" value="1"/>
</dbReference>
<evidence type="ECO:0000313" key="9">
    <source>
        <dbReference type="Proteomes" id="UP000294581"/>
    </source>
</evidence>
<name>A0A4R8LLT4_9BACL</name>
<feature type="transmembrane region" description="Helical" evidence="6">
    <location>
        <begin position="114"/>
        <end position="135"/>
    </location>
</feature>
<dbReference type="InterPro" id="IPR020846">
    <property type="entry name" value="MFS_dom"/>
</dbReference>
<reference evidence="8 9" key="1">
    <citation type="submission" date="2019-03" db="EMBL/GenBank/DDBJ databases">
        <title>Genomic Encyclopedia of Type Strains, Phase IV (KMG-IV): sequencing the most valuable type-strain genomes for metagenomic binning, comparative biology and taxonomic classification.</title>
        <authorList>
            <person name="Goeker M."/>
        </authorList>
    </citation>
    <scope>NUCLEOTIDE SEQUENCE [LARGE SCALE GENOMIC DNA]</scope>
    <source>
        <strain evidence="8 9">DSM 17974</strain>
    </source>
</reference>
<dbReference type="GO" id="GO:0005886">
    <property type="term" value="C:plasma membrane"/>
    <property type="evidence" value="ECO:0007669"/>
    <property type="project" value="UniProtKB-SubCell"/>
</dbReference>
<feature type="transmembrane region" description="Helical" evidence="6">
    <location>
        <begin position="89"/>
        <end position="108"/>
    </location>
</feature>
<dbReference type="GO" id="GO:0046943">
    <property type="term" value="F:carboxylic acid transmembrane transporter activity"/>
    <property type="evidence" value="ECO:0007669"/>
    <property type="project" value="TreeGrafter"/>
</dbReference>
<keyword evidence="5 6" id="KW-0472">Membrane</keyword>
<evidence type="ECO:0000256" key="6">
    <source>
        <dbReference type="SAM" id="Phobius"/>
    </source>
</evidence>
<dbReference type="RefSeq" id="WP_134160126.1">
    <property type="nucleotide sequence ID" value="NZ_SORF01000010.1"/>
</dbReference>
<keyword evidence="2" id="KW-0813">Transport</keyword>
<feature type="transmembrane region" description="Helical" evidence="6">
    <location>
        <begin position="347"/>
        <end position="369"/>
    </location>
</feature>
<feature type="transmembrane region" description="Helical" evidence="6">
    <location>
        <begin position="147"/>
        <end position="169"/>
    </location>
</feature>